<dbReference type="SUPFAM" id="SSF46785">
    <property type="entry name" value="Winged helix' DNA-binding domain"/>
    <property type="match status" value="1"/>
</dbReference>
<keyword evidence="1" id="KW-0067">ATP-binding</keyword>
<reference evidence="1" key="1">
    <citation type="submission" date="2021-02" db="EMBL/GenBank/DDBJ databases">
        <title>Natrosporangium hydrolyticum gen. nov., sp. nov, a haloalkaliphilic actinobacterium from a soda solonchak soil.</title>
        <authorList>
            <person name="Sorokin D.Y."/>
            <person name="Khijniak T.V."/>
            <person name="Zakharycheva A.P."/>
            <person name="Boueva O.V."/>
            <person name="Ariskina E.V."/>
            <person name="Hahnke R.L."/>
            <person name="Bunk B."/>
            <person name="Sproer C."/>
            <person name="Schumann P."/>
            <person name="Evtushenko L.I."/>
            <person name="Kublanov I.V."/>
        </authorList>
    </citation>
    <scope>NUCLEOTIDE SEQUENCE</scope>
    <source>
        <strain evidence="1">DSM 106523</strain>
    </source>
</reference>
<evidence type="ECO:0000313" key="2">
    <source>
        <dbReference type="Proteomes" id="UP000662857"/>
    </source>
</evidence>
<proteinExistence type="predicted"/>
<dbReference type="KEGG" id="nhy:JQS43_00640"/>
<dbReference type="PANTHER" id="PTHR34704">
    <property type="entry name" value="ATPASE"/>
    <property type="match status" value="1"/>
</dbReference>
<keyword evidence="2" id="KW-1185">Reference proteome</keyword>
<dbReference type="Proteomes" id="UP000662857">
    <property type="component" value="Chromosome"/>
</dbReference>
<dbReference type="AlphaFoldDB" id="A0A895YSN3"/>
<accession>A0A895YSN3</accession>
<dbReference type="PANTHER" id="PTHR34704:SF1">
    <property type="entry name" value="ATPASE"/>
    <property type="match status" value="1"/>
</dbReference>
<dbReference type="EMBL" id="CP070499">
    <property type="protein sequence ID" value="QSB17028.1"/>
    <property type="molecule type" value="Genomic_DNA"/>
</dbReference>
<sequence length="483" mass="53202">MFDREYEWSALSRYVADTGAGATLGVVSGRRRQGKSFLLESLCEAAGGFYFAATEATERESLRRLGEEVGAFLRSPHPITYPDWETAIDSLLSLGSEGPTPVVIDEFPYLCRATPALPSIVQRAFGPRRSARHESRTRLLLCGSAVSFMGSLLAGSAPLRGRASLDLTVAPFDYRTAARFWGADDERLAVQLHAVVGGTPAYRREFVRDDAPTGIADFDSWLTRTVLDPASPLFKEARYLLAEEPDLRDRALYYSVLAAIAEGNTTRGRIASYIGRAADTLSHPLTMLEDVGFIVRVPDAFHPARTTFRIAEPVVTFYHAIMRPEWGRLERPGAAATVWADNRSRFRSLVLGPHFEHLARSWVSHHCAATTLGARPTWVRPGVLNEPKTRSSMEIDVVAVRADGEQRKRLLALGEAKWGTELELGHLDRLTTALELAAARGFDAAQARLMLFSGAGFTAPLIERATADDRVELIDLTRLYSGV</sequence>
<protein>
    <submittedName>
        <fullName evidence="1">ATP-binding protein</fullName>
    </submittedName>
</protein>
<dbReference type="GO" id="GO:0005524">
    <property type="term" value="F:ATP binding"/>
    <property type="evidence" value="ECO:0007669"/>
    <property type="project" value="UniProtKB-KW"/>
</dbReference>
<organism evidence="1 2">
    <name type="scientific">Natronosporangium hydrolyticum</name>
    <dbReference type="NCBI Taxonomy" id="2811111"/>
    <lineage>
        <taxon>Bacteria</taxon>
        <taxon>Bacillati</taxon>
        <taxon>Actinomycetota</taxon>
        <taxon>Actinomycetes</taxon>
        <taxon>Micromonosporales</taxon>
        <taxon>Micromonosporaceae</taxon>
        <taxon>Natronosporangium</taxon>
    </lineage>
</organism>
<dbReference type="Gene3D" id="3.40.50.300">
    <property type="entry name" value="P-loop containing nucleotide triphosphate hydrolases"/>
    <property type="match status" value="1"/>
</dbReference>
<dbReference type="InterPro" id="IPR036390">
    <property type="entry name" value="WH_DNA-bd_sf"/>
</dbReference>
<dbReference type="SUPFAM" id="SSF52540">
    <property type="entry name" value="P-loop containing nucleoside triphosphate hydrolases"/>
    <property type="match status" value="1"/>
</dbReference>
<name>A0A895YSN3_9ACTN</name>
<evidence type="ECO:0000313" key="1">
    <source>
        <dbReference type="EMBL" id="QSB17028.1"/>
    </source>
</evidence>
<keyword evidence="1" id="KW-0547">Nucleotide-binding</keyword>
<dbReference type="InterPro" id="IPR027417">
    <property type="entry name" value="P-loop_NTPase"/>
</dbReference>
<gene>
    <name evidence="1" type="ORF">JQS43_00640</name>
</gene>